<dbReference type="GO" id="GO:0005886">
    <property type="term" value="C:plasma membrane"/>
    <property type="evidence" value="ECO:0007669"/>
    <property type="project" value="UniProtKB-SubCell"/>
</dbReference>
<feature type="transmembrane region" description="Helical" evidence="8">
    <location>
        <begin position="174"/>
        <end position="194"/>
    </location>
</feature>
<comment type="subcellular location">
    <subcellularLocation>
        <location evidence="1 8">Cell membrane</location>
        <topology evidence="1 8">Multi-pass membrane protein</topology>
    </subcellularLocation>
</comment>
<evidence type="ECO:0000256" key="2">
    <source>
        <dbReference type="ARBA" id="ARBA00009142"/>
    </source>
</evidence>
<keyword evidence="3" id="KW-0813">Transport</keyword>
<dbReference type="InterPro" id="IPR052017">
    <property type="entry name" value="TSUP"/>
</dbReference>
<reference evidence="9 10" key="1">
    <citation type="submission" date="2020-08" db="EMBL/GenBank/DDBJ databases">
        <title>Genomic Encyclopedia of Type Strains, Phase IV (KMG-IV): sequencing the most valuable type-strain genomes for metagenomic binning, comparative biology and taxonomic classification.</title>
        <authorList>
            <person name="Goeker M."/>
        </authorList>
    </citation>
    <scope>NUCLEOTIDE SEQUENCE [LARGE SCALE GENOMIC DNA]</scope>
    <source>
        <strain evidence="9 10">DSM 27203</strain>
    </source>
</reference>
<evidence type="ECO:0000313" key="9">
    <source>
        <dbReference type="EMBL" id="MBB5719070.1"/>
    </source>
</evidence>
<evidence type="ECO:0000256" key="3">
    <source>
        <dbReference type="ARBA" id="ARBA00022448"/>
    </source>
</evidence>
<dbReference type="AlphaFoldDB" id="A0A840YZY5"/>
<keyword evidence="7 8" id="KW-0472">Membrane</keyword>
<dbReference type="Pfam" id="PF01925">
    <property type="entry name" value="TauE"/>
    <property type="match status" value="1"/>
</dbReference>
<gene>
    <name evidence="9" type="ORF">FHR23_002008</name>
</gene>
<feature type="transmembrane region" description="Helical" evidence="8">
    <location>
        <begin position="200"/>
        <end position="220"/>
    </location>
</feature>
<evidence type="ECO:0000313" key="10">
    <source>
        <dbReference type="Proteomes" id="UP000554342"/>
    </source>
</evidence>
<keyword evidence="10" id="KW-1185">Reference proteome</keyword>
<evidence type="ECO:0000256" key="6">
    <source>
        <dbReference type="ARBA" id="ARBA00022989"/>
    </source>
</evidence>
<dbReference type="InterPro" id="IPR002781">
    <property type="entry name" value="TM_pro_TauE-like"/>
</dbReference>
<comment type="caution">
    <text evidence="9">The sequence shown here is derived from an EMBL/GenBank/DDBJ whole genome shotgun (WGS) entry which is preliminary data.</text>
</comment>
<accession>A0A840YZY5</accession>
<dbReference type="EMBL" id="JACIJI010000003">
    <property type="protein sequence ID" value="MBB5719070.1"/>
    <property type="molecule type" value="Genomic_DNA"/>
</dbReference>
<dbReference type="PANTHER" id="PTHR30269:SF0">
    <property type="entry name" value="MEMBRANE TRANSPORTER PROTEIN YFCA-RELATED"/>
    <property type="match status" value="1"/>
</dbReference>
<feature type="transmembrane region" description="Helical" evidence="8">
    <location>
        <begin position="77"/>
        <end position="95"/>
    </location>
</feature>
<proteinExistence type="inferred from homology"/>
<feature type="transmembrane region" description="Helical" evidence="8">
    <location>
        <begin position="126"/>
        <end position="144"/>
    </location>
</feature>
<protein>
    <recommendedName>
        <fullName evidence="8">Probable membrane transporter protein</fullName>
    </recommendedName>
</protein>
<dbReference type="PANTHER" id="PTHR30269">
    <property type="entry name" value="TRANSMEMBRANE PROTEIN YFCA"/>
    <property type="match status" value="1"/>
</dbReference>
<keyword evidence="6 8" id="KW-1133">Transmembrane helix</keyword>
<organism evidence="9 10">
    <name type="scientific">Stakelama sediminis</name>
    <dbReference type="NCBI Taxonomy" id="463200"/>
    <lineage>
        <taxon>Bacteria</taxon>
        <taxon>Pseudomonadati</taxon>
        <taxon>Pseudomonadota</taxon>
        <taxon>Alphaproteobacteria</taxon>
        <taxon>Sphingomonadales</taxon>
        <taxon>Sphingomonadaceae</taxon>
        <taxon>Stakelama</taxon>
    </lineage>
</organism>
<evidence type="ECO:0000256" key="8">
    <source>
        <dbReference type="RuleBase" id="RU363041"/>
    </source>
</evidence>
<dbReference type="Proteomes" id="UP000554342">
    <property type="component" value="Unassembled WGS sequence"/>
</dbReference>
<keyword evidence="4 8" id="KW-1003">Cell membrane</keyword>
<comment type="similarity">
    <text evidence="2 8">Belongs to the 4-toluene sulfonate uptake permease (TSUP) (TC 2.A.102) family.</text>
</comment>
<keyword evidence="5 8" id="KW-0812">Transmembrane</keyword>
<evidence type="ECO:0000256" key="4">
    <source>
        <dbReference type="ARBA" id="ARBA00022475"/>
    </source>
</evidence>
<feature type="transmembrane region" description="Helical" evidence="8">
    <location>
        <begin position="101"/>
        <end position="119"/>
    </location>
</feature>
<feature type="transmembrane region" description="Helical" evidence="8">
    <location>
        <begin position="232"/>
        <end position="250"/>
    </location>
</feature>
<evidence type="ECO:0000256" key="7">
    <source>
        <dbReference type="ARBA" id="ARBA00023136"/>
    </source>
</evidence>
<evidence type="ECO:0000256" key="5">
    <source>
        <dbReference type="ARBA" id="ARBA00022692"/>
    </source>
</evidence>
<name>A0A840YZY5_9SPHN</name>
<evidence type="ECO:0000256" key="1">
    <source>
        <dbReference type="ARBA" id="ARBA00004651"/>
    </source>
</evidence>
<sequence length="251" mass="26574">MDSFSLFLALGGGFLGGAMNALAGGGSFATMPTLIALGLPATNANATSNFALLPGAGASALTFRKELGPIGGASPKWLALTTFVAALFGSFLLVITPTRTFDFIIPWFLLLAFLILVFGKKAAEWLHARVTIGLTTLFIAQAFLGLYGGYFGGGIGMMTTATYGLLAKVMPRELFAVRTLMLAIANTAAAFVFIGFGMIVWWACVPMLIGALIGGWLGALFGKRLPPTPIRVWTILWTAAVTVLFFWRAYA</sequence>
<dbReference type="RefSeq" id="WP_184003460.1">
    <property type="nucleotide sequence ID" value="NZ_BAABIF010000002.1"/>
</dbReference>